<dbReference type="KEGG" id="apro:F751_1711"/>
<dbReference type="EMBL" id="KL662111">
    <property type="protein sequence ID" value="KFM24832.1"/>
    <property type="molecule type" value="Genomic_DNA"/>
</dbReference>
<protein>
    <submittedName>
        <fullName evidence="1">Uncharacterized protein</fullName>
    </submittedName>
</protein>
<accession>A0A087SGH8</accession>
<reference evidence="1 2" key="1">
    <citation type="journal article" date="2014" name="BMC Genomics">
        <title>Oil accumulation mechanisms of the oleaginous microalga Chlorella protothecoides revealed through its genome, transcriptomes, and proteomes.</title>
        <authorList>
            <person name="Gao C."/>
            <person name="Wang Y."/>
            <person name="Shen Y."/>
            <person name="Yan D."/>
            <person name="He X."/>
            <person name="Dai J."/>
            <person name="Wu Q."/>
        </authorList>
    </citation>
    <scope>NUCLEOTIDE SEQUENCE [LARGE SCALE GENOMIC DNA]</scope>
    <source>
        <strain evidence="1 2">0710</strain>
    </source>
</reference>
<dbReference type="GeneID" id="23613102"/>
<dbReference type="RefSeq" id="XP_011397720.1">
    <property type="nucleotide sequence ID" value="XM_011399418.1"/>
</dbReference>
<dbReference type="Proteomes" id="UP000028924">
    <property type="component" value="Unassembled WGS sequence"/>
</dbReference>
<name>A0A087SGH8_AUXPR</name>
<proteinExistence type="predicted"/>
<dbReference type="AlphaFoldDB" id="A0A087SGH8"/>
<gene>
    <name evidence="1" type="ORF">F751_1711</name>
</gene>
<organism evidence="1 2">
    <name type="scientific">Auxenochlorella protothecoides</name>
    <name type="common">Green microalga</name>
    <name type="synonym">Chlorella protothecoides</name>
    <dbReference type="NCBI Taxonomy" id="3075"/>
    <lineage>
        <taxon>Eukaryota</taxon>
        <taxon>Viridiplantae</taxon>
        <taxon>Chlorophyta</taxon>
        <taxon>core chlorophytes</taxon>
        <taxon>Trebouxiophyceae</taxon>
        <taxon>Chlorellales</taxon>
        <taxon>Chlorellaceae</taxon>
        <taxon>Auxenochlorella</taxon>
    </lineage>
</organism>
<keyword evidence="2" id="KW-1185">Reference proteome</keyword>
<sequence length="131" mass="14332">MDIHIFDILKWNTCDFECDMTVFVECVPQGQERCPFDDQINLGNNNVGERNGGNNNTGNMNFGSNNLGNCNQGDNNTGRMFFCHNSHQGSNRCTLDMLRTADTVDLSALPIPISLTAAAETVKTVAIPANC</sequence>
<evidence type="ECO:0000313" key="2">
    <source>
        <dbReference type="Proteomes" id="UP000028924"/>
    </source>
</evidence>
<evidence type="ECO:0000313" key="1">
    <source>
        <dbReference type="EMBL" id="KFM24832.1"/>
    </source>
</evidence>